<dbReference type="EMBL" id="ML992662">
    <property type="protein sequence ID" value="KAF2217443.1"/>
    <property type="molecule type" value="Genomic_DNA"/>
</dbReference>
<reference evidence="2" key="1">
    <citation type="journal article" date="2020" name="Stud. Mycol.">
        <title>101 Dothideomycetes genomes: a test case for predicting lifestyles and emergence of pathogens.</title>
        <authorList>
            <person name="Haridas S."/>
            <person name="Albert R."/>
            <person name="Binder M."/>
            <person name="Bloem J."/>
            <person name="Labutti K."/>
            <person name="Salamov A."/>
            <person name="Andreopoulos B."/>
            <person name="Baker S."/>
            <person name="Barry K."/>
            <person name="Bills G."/>
            <person name="Bluhm B."/>
            <person name="Cannon C."/>
            <person name="Castanera R."/>
            <person name="Culley D."/>
            <person name="Daum C."/>
            <person name="Ezra D."/>
            <person name="Gonzalez J."/>
            <person name="Henrissat B."/>
            <person name="Kuo A."/>
            <person name="Liang C."/>
            <person name="Lipzen A."/>
            <person name="Lutzoni F."/>
            <person name="Magnuson J."/>
            <person name="Mondo S."/>
            <person name="Nolan M."/>
            <person name="Ohm R."/>
            <person name="Pangilinan J."/>
            <person name="Park H.-J."/>
            <person name="Ramirez L."/>
            <person name="Alfaro M."/>
            <person name="Sun H."/>
            <person name="Tritt A."/>
            <person name="Yoshinaga Y."/>
            <person name="Zwiers L.-H."/>
            <person name="Turgeon B."/>
            <person name="Goodwin S."/>
            <person name="Spatafora J."/>
            <person name="Crous P."/>
            <person name="Grigoriev I."/>
        </authorList>
    </citation>
    <scope>NUCLEOTIDE SEQUENCE</scope>
    <source>
        <strain evidence="2">SCOH1-5</strain>
    </source>
</reference>
<keyword evidence="3" id="KW-1185">Reference proteome</keyword>
<protein>
    <submittedName>
        <fullName evidence="2">Uncharacterized protein</fullName>
    </submittedName>
</protein>
<feature type="region of interest" description="Disordered" evidence="1">
    <location>
        <begin position="1"/>
        <end position="26"/>
    </location>
</feature>
<name>A0A6A6FVJ4_9PEZI</name>
<sequence length="76" mass="8492">MGLDCSNFTSHSVGGASDQDGHQKCPSPHANNVLEWWCQSLFKPFKPRMQQHINNQEEAQTAAFAYAMPSPGMRIK</sequence>
<proteinExistence type="predicted"/>
<feature type="compositionally biased region" description="Polar residues" evidence="1">
    <location>
        <begin position="1"/>
        <end position="12"/>
    </location>
</feature>
<evidence type="ECO:0000256" key="1">
    <source>
        <dbReference type="SAM" id="MobiDB-lite"/>
    </source>
</evidence>
<dbReference type="AlphaFoldDB" id="A0A6A6FVJ4"/>
<evidence type="ECO:0000313" key="2">
    <source>
        <dbReference type="EMBL" id="KAF2217443.1"/>
    </source>
</evidence>
<organism evidence="2 3">
    <name type="scientific">Cercospora zeae-maydis SCOH1-5</name>
    <dbReference type="NCBI Taxonomy" id="717836"/>
    <lineage>
        <taxon>Eukaryota</taxon>
        <taxon>Fungi</taxon>
        <taxon>Dikarya</taxon>
        <taxon>Ascomycota</taxon>
        <taxon>Pezizomycotina</taxon>
        <taxon>Dothideomycetes</taxon>
        <taxon>Dothideomycetidae</taxon>
        <taxon>Mycosphaerellales</taxon>
        <taxon>Mycosphaerellaceae</taxon>
        <taxon>Cercospora</taxon>
    </lineage>
</organism>
<gene>
    <name evidence="2" type="ORF">CERZMDRAFT_89524</name>
</gene>
<evidence type="ECO:0000313" key="3">
    <source>
        <dbReference type="Proteomes" id="UP000799539"/>
    </source>
</evidence>
<accession>A0A6A6FVJ4</accession>
<dbReference type="Proteomes" id="UP000799539">
    <property type="component" value="Unassembled WGS sequence"/>
</dbReference>